<feature type="region of interest" description="Disordered" evidence="1">
    <location>
        <begin position="404"/>
        <end position="472"/>
    </location>
</feature>
<reference evidence="3 4" key="1">
    <citation type="journal article" date="2019" name="Mol. Biol. Evol.">
        <title>Blast fungal genomes show frequent chromosomal changes, gene gains and losses, and effector gene turnover.</title>
        <authorList>
            <person name="Gomez Luciano L.B."/>
            <person name="Jason Tsai I."/>
            <person name="Chuma I."/>
            <person name="Tosa Y."/>
            <person name="Chen Y.H."/>
            <person name="Li J.Y."/>
            <person name="Li M.Y."/>
            <person name="Jade Lu M.Y."/>
            <person name="Nakayashiki H."/>
            <person name="Li W.H."/>
        </authorList>
    </citation>
    <scope>NUCLEOTIDE SEQUENCE [LARGE SCALE GENOMIC DNA]</scope>
    <source>
        <strain evidence="3">MZ5-1-6</strain>
    </source>
</reference>
<evidence type="ECO:0000256" key="1">
    <source>
        <dbReference type="SAM" id="MobiDB-lite"/>
    </source>
</evidence>
<feature type="region of interest" description="Disordered" evidence="1">
    <location>
        <begin position="92"/>
        <end position="111"/>
    </location>
</feature>
<name>A0A4P7NNR6_PYROR</name>
<evidence type="ECO:0000313" key="3">
    <source>
        <dbReference type="EMBL" id="QBZ63947.1"/>
    </source>
</evidence>
<proteinExistence type="predicted"/>
<accession>A0A4P7NNR6</accession>
<dbReference type="InterPro" id="IPR055499">
    <property type="entry name" value="DUF7071"/>
</dbReference>
<protein>
    <recommendedName>
        <fullName evidence="2">DUF7071 domain-containing protein</fullName>
    </recommendedName>
</protein>
<feature type="domain" description="DUF7071" evidence="2">
    <location>
        <begin position="195"/>
        <end position="252"/>
    </location>
</feature>
<feature type="region of interest" description="Disordered" evidence="1">
    <location>
        <begin position="1"/>
        <end position="64"/>
    </location>
</feature>
<feature type="compositionally biased region" description="Basic and acidic residues" evidence="1">
    <location>
        <begin position="448"/>
        <end position="457"/>
    </location>
</feature>
<organism evidence="3 4">
    <name type="scientific">Pyricularia oryzae</name>
    <name type="common">Rice blast fungus</name>
    <name type="synonym">Magnaporthe oryzae</name>
    <dbReference type="NCBI Taxonomy" id="318829"/>
    <lineage>
        <taxon>Eukaryota</taxon>
        <taxon>Fungi</taxon>
        <taxon>Dikarya</taxon>
        <taxon>Ascomycota</taxon>
        <taxon>Pezizomycotina</taxon>
        <taxon>Sordariomycetes</taxon>
        <taxon>Sordariomycetidae</taxon>
        <taxon>Magnaporthales</taxon>
        <taxon>Pyriculariaceae</taxon>
        <taxon>Pyricularia</taxon>
    </lineage>
</organism>
<feature type="compositionally biased region" description="Polar residues" evidence="1">
    <location>
        <begin position="409"/>
        <end position="419"/>
    </location>
</feature>
<evidence type="ECO:0000259" key="2">
    <source>
        <dbReference type="Pfam" id="PF23257"/>
    </source>
</evidence>
<gene>
    <name evidence="3" type="ORF">PoMZ_05638</name>
</gene>
<dbReference type="Proteomes" id="UP000294847">
    <property type="component" value="Chromosome 6"/>
</dbReference>
<dbReference type="AlphaFoldDB" id="A0A4P7NNR6"/>
<sequence length="472" mass="52255">MATLENHAEGIQPSSSGSPLHQPNEEKINNVHSPSNEAKRQGDAELSQDGPVAKRARTGDVDDRPFLINEDFELEEILAEDFFHPVNNIDHSSTEKLKASSKGRTESQTEVEYDDDDLVEILREDTKLGTFASPVEAVKLDIDPTQPKNHDDDDVVIIDSPVASHEASSVHSQPVESIKPVQDVATSAQETLNYAMAKDTLGALADCTAIRFVLSQAPNIVHPHSWEKARDILTKVPPARDDYDIFKRLLFTWYTDRTDPMVEAEDENSGEEVAEEVEEAEEEAEPEEDLADKVFEPYVAMIKQLMEQVEKSKSEMRADKKFAAVNEDTQFLKKLADKLQDLWVRLLSSTDEKTLKFSRRVIAEELQEEIDQILDHLEYKKQRDAEAEAEATATVATAASIAEAASEQRVGTSEPATDQSDMEISLINVDQEKDHEDGADSGGASGDNVDHQKKDSPADEALTPLSTASGSM</sequence>
<feature type="compositionally biased region" description="Basic and acidic residues" evidence="1">
    <location>
        <begin position="92"/>
        <end position="107"/>
    </location>
</feature>
<feature type="region of interest" description="Disordered" evidence="1">
    <location>
        <begin position="263"/>
        <end position="288"/>
    </location>
</feature>
<feature type="compositionally biased region" description="Polar residues" evidence="1">
    <location>
        <begin position="12"/>
        <end position="21"/>
    </location>
</feature>
<dbReference type="VEuPathDB" id="FungiDB:M_BR32_EuGene_00096531"/>
<dbReference type="Pfam" id="PF23257">
    <property type="entry name" value="DUF7071"/>
    <property type="match status" value="1"/>
</dbReference>
<dbReference type="EMBL" id="CP034209">
    <property type="protein sequence ID" value="QBZ63947.1"/>
    <property type="molecule type" value="Genomic_DNA"/>
</dbReference>
<evidence type="ECO:0000313" key="4">
    <source>
        <dbReference type="Proteomes" id="UP000294847"/>
    </source>
</evidence>